<reference evidence="2" key="1">
    <citation type="journal article" date="2020" name="J Insects Food Feed">
        <title>The yellow mealworm (Tenebrio molitor) genome: a resource for the emerging insects as food and feed industry.</title>
        <authorList>
            <person name="Eriksson T."/>
            <person name="Andere A."/>
            <person name="Kelstrup H."/>
            <person name="Emery V."/>
            <person name="Picard C."/>
        </authorList>
    </citation>
    <scope>NUCLEOTIDE SEQUENCE</scope>
    <source>
        <strain evidence="2">Stoneville</strain>
        <tissue evidence="2">Whole head</tissue>
    </source>
</reference>
<reference evidence="2" key="2">
    <citation type="submission" date="2021-08" db="EMBL/GenBank/DDBJ databases">
        <authorList>
            <person name="Eriksson T."/>
        </authorList>
    </citation>
    <scope>NUCLEOTIDE SEQUENCE</scope>
    <source>
        <strain evidence="2">Stoneville</strain>
        <tissue evidence="2">Whole head</tissue>
    </source>
</reference>
<dbReference type="PANTHER" id="PTHR14428">
    <property type="entry name" value="NUCLEOLAR COMPLEX PROTEIN 3"/>
    <property type="match status" value="1"/>
</dbReference>
<comment type="caution">
    <text evidence="2">The sequence shown here is derived from an EMBL/GenBank/DDBJ whole genome shotgun (WGS) entry which is preliminary data.</text>
</comment>
<dbReference type="GO" id="GO:0003682">
    <property type="term" value="F:chromatin binding"/>
    <property type="evidence" value="ECO:0007669"/>
    <property type="project" value="TreeGrafter"/>
</dbReference>
<evidence type="ECO:0000313" key="3">
    <source>
        <dbReference type="Proteomes" id="UP000719412"/>
    </source>
</evidence>
<gene>
    <name evidence="2" type="ORF">GEV33_005522</name>
</gene>
<evidence type="ECO:0000256" key="1">
    <source>
        <dbReference type="SAM" id="MobiDB-lite"/>
    </source>
</evidence>
<evidence type="ECO:0000313" key="2">
    <source>
        <dbReference type="EMBL" id="KAH0817269.1"/>
    </source>
</evidence>
<protein>
    <submittedName>
        <fullName evidence="2">Uncharacterized protein</fullName>
    </submittedName>
</protein>
<feature type="compositionally biased region" description="Acidic residues" evidence="1">
    <location>
        <begin position="9"/>
        <end position="24"/>
    </location>
</feature>
<feature type="compositionally biased region" description="Acidic residues" evidence="1">
    <location>
        <begin position="110"/>
        <end position="134"/>
    </location>
</feature>
<name>A0A8J6LCK8_TENMO</name>
<dbReference type="GO" id="GO:0005730">
    <property type="term" value="C:nucleolus"/>
    <property type="evidence" value="ECO:0007669"/>
    <property type="project" value="TreeGrafter"/>
</dbReference>
<dbReference type="PANTHER" id="PTHR14428:SF5">
    <property type="entry name" value="NUCLEOLAR COMPLEX PROTEIN 3 HOMOLOG"/>
    <property type="match status" value="1"/>
</dbReference>
<feature type="region of interest" description="Disordered" evidence="1">
    <location>
        <begin position="48"/>
        <end position="134"/>
    </location>
</feature>
<dbReference type="GO" id="GO:0006270">
    <property type="term" value="P:DNA replication initiation"/>
    <property type="evidence" value="ECO:0007669"/>
    <property type="project" value="TreeGrafter"/>
</dbReference>
<sequence length="194" mass="22267">MGKLPNPESESEENDSDYGEDMLEMIEEDDLEFIKNAITSKSYNIFNKVRYTGTSAPKPKKRKLNDEDSDLENEYEDQTADDVPMKNLLPIKTKQGIVRQQIEDKSAEASESEEEEEVDENEAVEAEENQEEQYDFVDDKIDISKPISAAQLLVERNKVLKQKKLHIGTLSAGVLENPEEKYILLSGNWQQFLF</sequence>
<organism evidence="2 3">
    <name type="scientific">Tenebrio molitor</name>
    <name type="common">Yellow mealworm beetle</name>
    <dbReference type="NCBI Taxonomy" id="7067"/>
    <lineage>
        <taxon>Eukaryota</taxon>
        <taxon>Metazoa</taxon>
        <taxon>Ecdysozoa</taxon>
        <taxon>Arthropoda</taxon>
        <taxon>Hexapoda</taxon>
        <taxon>Insecta</taxon>
        <taxon>Pterygota</taxon>
        <taxon>Neoptera</taxon>
        <taxon>Endopterygota</taxon>
        <taxon>Coleoptera</taxon>
        <taxon>Polyphaga</taxon>
        <taxon>Cucujiformia</taxon>
        <taxon>Tenebrionidae</taxon>
        <taxon>Tenebrio</taxon>
    </lineage>
</organism>
<dbReference type="EMBL" id="JABDTM020019915">
    <property type="protein sequence ID" value="KAH0817269.1"/>
    <property type="molecule type" value="Genomic_DNA"/>
</dbReference>
<feature type="compositionally biased region" description="Acidic residues" evidence="1">
    <location>
        <begin position="67"/>
        <end position="80"/>
    </location>
</feature>
<feature type="region of interest" description="Disordered" evidence="1">
    <location>
        <begin position="1"/>
        <end position="24"/>
    </location>
</feature>
<dbReference type="Proteomes" id="UP000719412">
    <property type="component" value="Unassembled WGS sequence"/>
</dbReference>
<accession>A0A8J6LCK8</accession>
<proteinExistence type="predicted"/>
<dbReference type="AlphaFoldDB" id="A0A8J6LCK8"/>
<dbReference type="InterPro" id="IPR016903">
    <property type="entry name" value="Nucleolar_cplx-assoc_3"/>
</dbReference>
<keyword evidence="3" id="KW-1185">Reference proteome</keyword>